<organism evidence="2 3">
    <name type="scientific">Cercopithifilaria johnstoni</name>
    <dbReference type="NCBI Taxonomy" id="2874296"/>
    <lineage>
        <taxon>Eukaryota</taxon>
        <taxon>Metazoa</taxon>
        <taxon>Ecdysozoa</taxon>
        <taxon>Nematoda</taxon>
        <taxon>Chromadorea</taxon>
        <taxon>Rhabditida</taxon>
        <taxon>Spirurina</taxon>
        <taxon>Spiruromorpha</taxon>
        <taxon>Filarioidea</taxon>
        <taxon>Onchocercidae</taxon>
        <taxon>Cercopithifilaria</taxon>
    </lineage>
</organism>
<dbReference type="Proteomes" id="UP000746747">
    <property type="component" value="Unassembled WGS sequence"/>
</dbReference>
<proteinExistence type="predicted"/>
<evidence type="ECO:0000313" key="2">
    <source>
        <dbReference type="EMBL" id="CAG9529981.1"/>
    </source>
</evidence>
<accession>A0A8J2MI86</accession>
<keyword evidence="3" id="KW-1185">Reference proteome</keyword>
<dbReference type="AlphaFoldDB" id="A0A8J2MI86"/>
<dbReference type="EMBL" id="CAKAEH010000123">
    <property type="protein sequence ID" value="CAG9529981.1"/>
    <property type="molecule type" value="Genomic_DNA"/>
</dbReference>
<gene>
    <name evidence="2" type="ORF">CJOHNSTONI_LOCUS513</name>
</gene>
<reference evidence="2" key="1">
    <citation type="submission" date="2021-09" db="EMBL/GenBank/DDBJ databases">
        <authorList>
            <consortium name="Pathogen Informatics"/>
        </authorList>
    </citation>
    <scope>NUCLEOTIDE SEQUENCE</scope>
</reference>
<feature type="region of interest" description="Disordered" evidence="1">
    <location>
        <begin position="1"/>
        <end position="27"/>
    </location>
</feature>
<name>A0A8J2MI86_9BILA</name>
<evidence type="ECO:0000256" key="1">
    <source>
        <dbReference type="SAM" id="MobiDB-lite"/>
    </source>
</evidence>
<evidence type="ECO:0000313" key="3">
    <source>
        <dbReference type="Proteomes" id="UP000746747"/>
    </source>
</evidence>
<sequence>MELKNSKISQKGNSQEAFAAKTQTSAQSSKSIKLTWWYAFPHHSLRRATNRVKQHSWPLPETFCHFHRVFVALLAAQCENTSSTLQHCRGASNANLLQQQPAKKNNNNVTITHKNVL</sequence>
<protein>
    <submittedName>
        <fullName evidence="2">Uncharacterized protein</fullName>
    </submittedName>
</protein>
<comment type="caution">
    <text evidence="2">The sequence shown here is derived from an EMBL/GenBank/DDBJ whole genome shotgun (WGS) entry which is preliminary data.</text>
</comment>